<name>A0A0F9M909_9ZZZZ</name>
<accession>A0A0F9M909</accession>
<sequence length="103" mass="11629">MNIKIERNLVISGAKNLILKCFFSYQSIESITLEYCKHVIIASIPYLKKLTLDGCEDITISGCNFGEVNIKKSRIYNFIFNTVKNLNIDKCSTGVVSNNETVE</sequence>
<reference evidence="1" key="1">
    <citation type="journal article" date="2015" name="Nature">
        <title>Complex archaea that bridge the gap between prokaryotes and eukaryotes.</title>
        <authorList>
            <person name="Spang A."/>
            <person name="Saw J.H."/>
            <person name="Jorgensen S.L."/>
            <person name="Zaremba-Niedzwiedzka K."/>
            <person name="Martijn J."/>
            <person name="Lind A.E."/>
            <person name="van Eijk R."/>
            <person name="Schleper C."/>
            <person name="Guy L."/>
            <person name="Ettema T.J."/>
        </authorList>
    </citation>
    <scope>NUCLEOTIDE SEQUENCE</scope>
</reference>
<proteinExistence type="predicted"/>
<comment type="caution">
    <text evidence="1">The sequence shown here is derived from an EMBL/GenBank/DDBJ whole genome shotgun (WGS) entry which is preliminary data.</text>
</comment>
<gene>
    <name evidence="1" type="ORF">LCGC14_1413180</name>
</gene>
<dbReference type="AlphaFoldDB" id="A0A0F9M909"/>
<evidence type="ECO:0000313" key="1">
    <source>
        <dbReference type="EMBL" id="KKM73175.1"/>
    </source>
</evidence>
<protein>
    <recommendedName>
        <fullName evidence="2">Right handed beta helix domain-containing protein</fullName>
    </recommendedName>
</protein>
<dbReference type="EMBL" id="LAZR01009346">
    <property type="protein sequence ID" value="KKM73175.1"/>
    <property type="molecule type" value="Genomic_DNA"/>
</dbReference>
<evidence type="ECO:0008006" key="2">
    <source>
        <dbReference type="Google" id="ProtNLM"/>
    </source>
</evidence>
<organism evidence="1">
    <name type="scientific">marine sediment metagenome</name>
    <dbReference type="NCBI Taxonomy" id="412755"/>
    <lineage>
        <taxon>unclassified sequences</taxon>
        <taxon>metagenomes</taxon>
        <taxon>ecological metagenomes</taxon>
    </lineage>
</organism>